<keyword evidence="15" id="KW-0378">Hydrolase</keyword>
<gene>
    <name evidence="5" type="ORF">A7M21_08030</name>
    <name evidence="11" type="ORF">AZ785_08540</name>
    <name evidence="6" type="ORF">BB944_01810</name>
    <name evidence="7" type="ORF">BWN18_08735</name>
    <name evidence="8" type="ORF">BZ257_08500</name>
    <name evidence="9" type="ORF">C5K60_07640</name>
    <name evidence="12" type="ORF">DO886_08460</name>
    <name evidence="13" type="ORF">DST87_08975</name>
    <name evidence="10" type="ORF">FBI24_08585</name>
    <name evidence="14" type="ORF">FKJ23_06140</name>
    <name evidence="15" type="ORF">GC734_08430</name>
</gene>
<dbReference type="SFLD" id="SFLDG01129">
    <property type="entry name" value="C1.5:_HAD__Beta-PGM__Phosphata"/>
    <property type="match status" value="1"/>
</dbReference>
<dbReference type="EMBL" id="AACHGX010000011">
    <property type="protein sequence ID" value="EAK5620083.1"/>
    <property type="molecule type" value="Genomic_DNA"/>
</dbReference>
<evidence type="ECO:0000313" key="11">
    <source>
        <dbReference type="EMBL" id="EAL2684304.1"/>
    </source>
</evidence>
<comment type="catalytic activity">
    <reaction evidence="1">
        <text>2-phosphoglycolate + H2O = glycolate + phosphate</text>
        <dbReference type="Rhea" id="RHEA:14369"/>
        <dbReference type="ChEBI" id="CHEBI:15377"/>
        <dbReference type="ChEBI" id="CHEBI:29805"/>
        <dbReference type="ChEBI" id="CHEBI:43474"/>
        <dbReference type="ChEBI" id="CHEBI:58033"/>
        <dbReference type="EC" id="3.1.3.18"/>
    </reaction>
</comment>
<dbReference type="Pfam" id="PF13419">
    <property type="entry name" value="HAD_2"/>
    <property type="match status" value="1"/>
</dbReference>
<dbReference type="EMBL" id="AACEQH010000018">
    <property type="protein sequence ID" value="EAK2501320.1"/>
    <property type="molecule type" value="Genomic_DNA"/>
</dbReference>
<dbReference type="InterPro" id="IPR050155">
    <property type="entry name" value="HAD-like_hydrolase_sf"/>
</dbReference>
<dbReference type="GO" id="GO:0006281">
    <property type="term" value="P:DNA repair"/>
    <property type="evidence" value="ECO:0007669"/>
    <property type="project" value="TreeGrafter"/>
</dbReference>
<evidence type="ECO:0000313" key="10">
    <source>
        <dbReference type="EMBL" id="EAK6987524.1"/>
    </source>
</evidence>
<dbReference type="EMBL" id="AAJEOU010000007">
    <property type="protein sequence ID" value="ECL0293438.1"/>
    <property type="molecule type" value="Genomic_DNA"/>
</dbReference>
<dbReference type="EMBL" id="AAMHEF010000024">
    <property type="protein sequence ID" value="EDH3168930.1"/>
    <property type="molecule type" value="Genomic_DNA"/>
</dbReference>
<comment type="pathway">
    <text evidence="2">Organic acid metabolism; glycolate biosynthesis; glycolate from 2-phosphoglycolate: step 1/1.</text>
</comment>
<dbReference type="GO" id="GO:0008967">
    <property type="term" value="F:phosphoglycolate phosphatase activity"/>
    <property type="evidence" value="ECO:0007669"/>
    <property type="project" value="UniProtKB-EC"/>
</dbReference>
<dbReference type="InterPro" id="IPR023214">
    <property type="entry name" value="HAD_sf"/>
</dbReference>
<dbReference type="Gene3D" id="1.10.150.240">
    <property type="entry name" value="Putative phosphatase, domain 2"/>
    <property type="match status" value="1"/>
</dbReference>
<evidence type="ECO:0000313" key="6">
    <source>
        <dbReference type="EMBL" id="EAJ7778730.1"/>
    </source>
</evidence>
<dbReference type="SUPFAM" id="SSF56784">
    <property type="entry name" value="HAD-like"/>
    <property type="match status" value="1"/>
</dbReference>
<dbReference type="SFLD" id="SFLDS00003">
    <property type="entry name" value="Haloacid_Dehalogenase"/>
    <property type="match status" value="1"/>
</dbReference>
<dbReference type="KEGG" id="ccoo:ATE51_00724"/>
<dbReference type="EMBL" id="AACAQG010000004">
    <property type="protein sequence ID" value="EAJ7778730.1"/>
    <property type="molecule type" value="Genomic_DNA"/>
</dbReference>
<evidence type="ECO:0000256" key="2">
    <source>
        <dbReference type="ARBA" id="ARBA00004818"/>
    </source>
</evidence>
<organism evidence="15">
    <name type="scientific">Campylobacter coli</name>
    <dbReference type="NCBI Taxonomy" id="195"/>
    <lineage>
        <taxon>Bacteria</taxon>
        <taxon>Pseudomonadati</taxon>
        <taxon>Campylobacterota</taxon>
        <taxon>Epsilonproteobacteria</taxon>
        <taxon>Campylobacterales</taxon>
        <taxon>Campylobacteraceae</taxon>
        <taxon>Campylobacter</taxon>
    </lineage>
</organism>
<proteinExistence type="inferred from homology"/>
<dbReference type="EMBL" id="AACQKE010000030">
    <property type="protein sequence ID" value="EAL6855273.1"/>
    <property type="molecule type" value="Genomic_DNA"/>
</dbReference>
<comment type="caution">
    <text evidence="15">The sequence shown here is derived from an EMBL/GenBank/DDBJ whole genome shotgun (WGS) entry which is preliminary data.</text>
</comment>
<evidence type="ECO:0000256" key="3">
    <source>
        <dbReference type="ARBA" id="ARBA00006171"/>
    </source>
</evidence>
<dbReference type="InterPro" id="IPR036412">
    <property type="entry name" value="HAD-like_sf"/>
</dbReference>
<evidence type="ECO:0000313" key="8">
    <source>
        <dbReference type="EMBL" id="EAK2501320.1"/>
    </source>
</evidence>
<dbReference type="CDD" id="cd01427">
    <property type="entry name" value="HAD_like"/>
    <property type="match status" value="1"/>
</dbReference>
<dbReference type="EMBL" id="AACOOI010000028">
    <property type="protein sequence ID" value="EAL4753325.1"/>
    <property type="molecule type" value="Genomic_DNA"/>
</dbReference>
<sequence>MINIENIKNIIFDFDGVILDSVELKTQAFAELFKEFPKNKVQELVKYHIQNGGISRYHKIQYFFENILCEEISDKEILNYAKLYSQLTKEKLCNPKYIIKETFEFIKKNQTHYNMHIASGADEQDLIEICKMLDLTQYFLSIHGSPTKKEILVKNLLINNNYKNKETILIGDSVNDYEAALKNNIYFYGLFRLGREE</sequence>
<dbReference type="EMBL" id="AACBRT010000018">
    <property type="protein sequence ID" value="EAK0055957.1"/>
    <property type="molecule type" value="Genomic_DNA"/>
</dbReference>
<evidence type="ECO:0000313" key="9">
    <source>
        <dbReference type="EMBL" id="EAK5620083.1"/>
    </source>
</evidence>
<evidence type="ECO:0000313" key="15">
    <source>
        <dbReference type="EMBL" id="EDH3168930.1"/>
    </source>
</evidence>
<name>A0A633QYM0_CAMCO</name>
<dbReference type="AlphaFoldDB" id="A0A633QYM0"/>
<dbReference type="EC" id="3.1.3.18" evidence="4"/>
<dbReference type="EMBL" id="AACAMH010000061">
    <property type="protein sequence ID" value="EAJ7597128.1"/>
    <property type="molecule type" value="Genomic_DNA"/>
</dbReference>
<accession>A0A633QYM0</accession>
<evidence type="ECO:0000313" key="12">
    <source>
        <dbReference type="EMBL" id="EAL4753325.1"/>
    </source>
</evidence>
<dbReference type="PANTHER" id="PTHR43434:SF1">
    <property type="entry name" value="PHOSPHOGLYCOLATE PHOSPHATASE"/>
    <property type="match status" value="1"/>
</dbReference>
<dbReference type="PANTHER" id="PTHR43434">
    <property type="entry name" value="PHOSPHOGLYCOLATE PHOSPHATASE"/>
    <property type="match status" value="1"/>
</dbReference>
<comment type="similarity">
    <text evidence="3">Belongs to the HAD-like hydrolase superfamily. CbbY/CbbZ/Gph/YieH family.</text>
</comment>
<dbReference type="RefSeq" id="WP_002779182.1">
    <property type="nucleotide sequence ID" value="NZ_CATQIO010000003.1"/>
</dbReference>
<reference evidence="8" key="1">
    <citation type="submission" date="2018-05" db="EMBL/GenBank/DDBJ databases">
        <authorList>
            <consortium name="PulseNet: The National Subtyping Network for Foodborne Disease Surveillance"/>
            <person name="Tarr C.L."/>
            <person name="Trees E."/>
            <person name="Katz L.S."/>
            <person name="Carleton-Romer H.A."/>
            <person name="Stroika S."/>
            <person name="Kucerova Z."/>
            <person name="Roache K.F."/>
            <person name="Sabol A.L."/>
            <person name="Besser J."/>
            <person name="Gerner-Smidt P."/>
        </authorList>
    </citation>
    <scope>NUCLEOTIDE SEQUENCE</scope>
    <source>
        <strain evidence="8">PNUSAC001416</strain>
    </source>
</reference>
<dbReference type="GO" id="GO:0005829">
    <property type="term" value="C:cytosol"/>
    <property type="evidence" value="ECO:0007669"/>
    <property type="project" value="TreeGrafter"/>
</dbReference>
<evidence type="ECO:0000313" key="13">
    <source>
        <dbReference type="EMBL" id="EAL6855273.1"/>
    </source>
</evidence>
<dbReference type="InterPro" id="IPR041492">
    <property type="entry name" value="HAD_2"/>
</dbReference>
<evidence type="ECO:0000313" key="7">
    <source>
        <dbReference type="EMBL" id="EAK0055957.1"/>
    </source>
</evidence>
<evidence type="ECO:0000313" key="14">
    <source>
        <dbReference type="EMBL" id="ECL0293438.1"/>
    </source>
</evidence>
<evidence type="ECO:0000313" key="5">
    <source>
        <dbReference type="EMBL" id="EAJ7597128.1"/>
    </source>
</evidence>
<evidence type="ECO:0000256" key="4">
    <source>
        <dbReference type="ARBA" id="ARBA00013078"/>
    </source>
</evidence>
<dbReference type="EMBL" id="AACIKK010000027">
    <property type="protein sequence ID" value="EAK6987524.1"/>
    <property type="molecule type" value="Genomic_DNA"/>
</dbReference>
<dbReference type="Gene3D" id="3.40.50.1000">
    <property type="entry name" value="HAD superfamily/HAD-like"/>
    <property type="match status" value="1"/>
</dbReference>
<evidence type="ECO:0000256" key="1">
    <source>
        <dbReference type="ARBA" id="ARBA00000830"/>
    </source>
</evidence>
<reference evidence="15" key="2">
    <citation type="submission" date="2019-10" db="EMBL/GenBank/DDBJ databases">
        <authorList>
            <consortium name="NARMS: The National Antimicrobial Resistance Monitoring System"/>
        </authorList>
    </citation>
    <scope>NUCLEOTIDE SEQUENCE</scope>
    <source>
        <strain evidence="13">CVM N17C057</strain>
        <strain evidence="9">FSIS11807354</strain>
        <strain evidence="12">FSIS11810584</strain>
        <strain evidence="10">FSIS11920201</strain>
        <strain evidence="14">FSIS11921937</strain>
        <strain evidence="15">FSIS11925448</strain>
        <strain evidence="11">FSIS1605861</strain>
        <strain evidence="5">FSIS1606351</strain>
        <strain evidence="6">FSIS1607015</strain>
        <strain evidence="7">FSIS1609793</strain>
    </source>
</reference>
<protein>
    <recommendedName>
        <fullName evidence="4">phosphoglycolate phosphatase</fullName>
        <ecNumber evidence="4">3.1.3.18</ecNumber>
    </recommendedName>
</protein>
<dbReference type="EMBL" id="AACMUQ010000019">
    <property type="protein sequence ID" value="EAL2684304.1"/>
    <property type="molecule type" value="Genomic_DNA"/>
</dbReference>
<dbReference type="InterPro" id="IPR023198">
    <property type="entry name" value="PGP-like_dom2"/>
</dbReference>